<dbReference type="EMBL" id="BAAAJX010000015">
    <property type="protein sequence ID" value="GAA1494257.1"/>
    <property type="molecule type" value="Genomic_DNA"/>
</dbReference>
<evidence type="ECO:0000256" key="1">
    <source>
        <dbReference type="ARBA" id="ARBA00010688"/>
    </source>
</evidence>
<dbReference type="InterPro" id="IPR029056">
    <property type="entry name" value="Ribokinase-like"/>
</dbReference>
<feature type="compositionally biased region" description="Low complexity" evidence="6">
    <location>
        <begin position="1"/>
        <end position="10"/>
    </location>
</feature>
<dbReference type="PROSITE" id="PS00584">
    <property type="entry name" value="PFKB_KINASES_2"/>
    <property type="match status" value="1"/>
</dbReference>
<dbReference type="InterPro" id="IPR002173">
    <property type="entry name" value="Carboh/pur_kinase_PfkB_CS"/>
</dbReference>
<dbReference type="PANTHER" id="PTHR46566">
    <property type="entry name" value="1-PHOSPHOFRUCTOKINASE-RELATED"/>
    <property type="match status" value="1"/>
</dbReference>
<comment type="caution">
    <text evidence="8">The sequence shown here is derived from an EMBL/GenBank/DDBJ whole genome shotgun (WGS) entry which is preliminary data.</text>
</comment>
<dbReference type="InterPro" id="IPR017583">
    <property type="entry name" value="Tagatose/fructose_Pkinase"/>
</dbReference>
<name>A0ABN1ZEY2_9MICO</name>
<protein>
    <submittedName>
        <fullName evidence="8">Hexose kinase</fullName>
    </submittedName>
</protein>
<accession>A0ABN1ZEY2</accession>
<keyword evidence="4 8" id="KW-0418">Kinase</keyword>
<proteinExistence type="inferred from homology"/>
<dbReference type="RefSeq" id="WP_204609637.1">
    <property type="nucleotide sequence ID" value="NZ_BAAAJX010000015.1"/>
</dbReference>
<dbReference type="PROSITE" id="PS50206">
    <property type="entry name" value="RHODANESE_3"/>
    <property type="match status" value="1"/>
</dbReference>
<evidence type="ECO:0000313" key="9">
    <source>
        <dbReference type="Proteomes" id="UP001501742"/>
    </source>
</evidence>
<feature type="domain" description="Rhodanese" evidence="7">
    <location>
        <begin position="231"/>
        <end position="275"/>
    </location>
</feature>
<dbReference type="InterPro" id="IPR011611">
    <property type="entry name" value="PfkB_dom"/>
</dbReference>
<evidence type="ECO:0000256" key="6">
    <source>
        <dbReference type="SAM" id="MobiDB-lite"/>
    </source>
</evidence>
<keyword evidence="3" id="KW-0547">Nucleotide-binding</keyword>
<evidence type="ECO:0000313" key="8">
    <source>
        <dbReference type="EMBL" id="GAA1494257.1"/>
    </source>
</evidence>
<keyword evidence="9" id="KW-1185">Reference proteome</keyword>
<keyword evidence="2" id="KW-0808">Transferase</keyword>
<dbReference type="Gene3D" id="3.40.1190.20">
    <property type="match status" value="1"/>
</dbReference>
<sequence>MSTPTTSTTPQPGRPIGGRIVTVTPNPSLDRTIELAGELQRGAVQRATRSTAEPGGKGVNVSRVVVASGGDTVAVLPGDELDPVLVGLATRGIPTAALPIGAALRSNVTVTEPTGTTTKLNEPGPSLAGRLDDLADLVATTAGPTPTGPAARWVVLAGSLPPGLPDDALAVLVRAVRQRHGDDVRIAVDSSGVPFTALLQSGERIDLVKPNAEELAEVVGGDPEQYEQDPERAAAAAARLRERGVDTVLLTLGSAGAVLVDGTGSWTAAAPRITARSTVGAGDSSLAGYLLAEVAGAPPERRLAQAVATGAAAAGLPGSDVPALDATDPDAIVVHRLGPPPTPTGPPPTPAGAATPAPAGESVPVPHGA</sequence>
<dbReference type="SUPFAM" id="SSF53613">
    <property type="entry name" value="Ribokinase-like"/>
    <property type="match status" value="1"/>
</dbReference>
<feature type="compositionally biased region" description="Pro residues" evidence="6">
    <location>
        <begin position="338"/>
        <end position="350"/>
    </location>
</feature>
<dbReference type="Pfam" id="PF00294">
    <property type="entry name" value="PfkB"/>
    <property type="match status" value="1"/>
</dbReference>
<reference evidence="8 9" key="1">
    <citation type="journal article" date="2019" name="Int. J. Syst. Evol. Microbiol.">
        <title>The Global Catalogue of Microorganisms (GCM) 10K type strain sequencing project: providing services to taxonomists for standard genome sequencing and annotation.</title>
        <authorList>
            <consortium name="The Broad Institute Genomics Platform"/>
            <consortium name="The Broad Institute Genome Sequencing Center for Infectious Disease"/>
            <person name="Wu L."/>
            <person name="Ma J."/>
        </authorList>
    </citation>
    <scope>NUCLEOTIDE SEQUENCE [LARGE SCALE GENOMIC DNA]</scope>
    <source>
        <strain evidence="8 9">JCM 12140</strain>
    </source>
</reference>
<dbReference type="NCBIfam" id="TIGR03168">
    <property type="entry name" value="1-PFK"/>
    <property type="match status" value="1"/>
</dbReference>
<evidence type="ECO:0000256" key="4">
    <source>
        <dbReference type="ARBA" id="ARBA00022777"/>
    </source>
</evidence>
<feature type="compositionally biased region" description="Low complexity" evidence="6">
    <location>
        <begin position="351"/>
        <end position="360"/>
    </location>
</feature>
<gene>
    <name evidence="8" type="ORF">GCM10009627_26030</name>
</gene>
<organism evidence="8 9">
    <name type="scientific">Curtobacterium herbarum</name>
    <dbReference type="NCBI Taxonomy" id="150122"/>
    <lineage>
        <taxon>Bacteria</taxon>
        <taxon>Bacillati</taxon>
        <taxon>Actinomycetota</taxon>
        <taxon>Actinomycetes</taxon>
        <taxon>Micrococcales</taxon>
        <taxon>Microbacteriaceae</taxon>
        <taxon>Curtobacterium</taxon>
    </lineage>
</organism>
<evidence type="ECO:0000256" key="2">
    <source>
        <dbReference type="ARBA" id="ARBA00022679"/>
    </source>
</evidence>
<dbReference type="InterPro" id="IPR001763">
    <property type="entry name" value="Rhodanese-like_dom"/>
</dbReference>
<comment type="similarity">
    <text evidence="1">Belongs to the carbohydrate kinase PfkB family.</text>
</comment>
<dbReference type="PANTHER" id="PTHR46566:SF5">
    <property type="entry name" value="1-PHOSPHOFRUCTOKINASE"/>
    <property type="match status" value="1"/>
</dbReference>
<evidence type="ECO:0000256" key="5">
    <source>
        <dbReference type="ARBA" id="ARBA00022840"/>
    </source>
</evidence>
<dbReference type="GO" id="GO:0016301">
    <property type="term" value="F:kinase activity"/>
    <property type="evidence" value="ECO:0007669"/>
    <property type="project" value="UniProtKB-KW"/>
</dbReference>
<keyword evidence="5" id="KW-0067">ATP-binding</keyword>
<evidence type="ECO:0000259" key="7">
    <source>
        <dbReference type="PROSITE" id="PS50206"/>
    </source>
</evidence>
<feature type="region of interest" description="Disordered" evidence="6">
    <location>
        <begin position="336"/>
        <end position="369"/>
    </location>
</feature>
<feature type="region of interest" description="Disordered" evidence="6">
    <location>
        <begin position="1"/>
        <end position="22"/>
    </location>
</feature>
<evidence type="ECO:0000256" key="3">
    <source>
        <dbReference type="ARBA" id="ARBA00022741"/>
    </source>
</evidence>
<dbReference type="Proteomes" id="UP001501742">
    <property type="component" value="Unassembled WGS sequence"/>
</dbReference>